<dbReference type="Proteomes" id="UP000185479">
    <property type="component" value="Chromosome"/>
</dbReference>
<evidence type="ECO:0000313" key="5">
    <source>
        <dbReference type="Proteomes" id="UP000315353"/>
    </source>
</evidence>
<dbReference type="Pfam" id="PF07510">
    <property type="entry name" value="GmrSD_C"/>
    <property type="match status" value="1"/>
</dbReference>
<feature type="domain" description="GmrSD restriction endonucleases C-terminal" evidence="1">
    <location>
        <begin position="76"/>
        <end position="157"/>
    </location>
</feature>
<evidence type="ECO:0000313" key="3">
    <source>
        <dbReference type="EMBL" id="GEB96640.1"/>
    </source>
</evidence>
<dbReference type="AlphaFoldDB" id="A0A1L7CLC7"/>
<dbReference type="RefSeq" id="WP_075729595.1">
    <property type="nucleotide sequence ID" value="NZ_DPFP01000050.1"/>
</dbReference>
<dbReference type="PANTHER" id="PTHR24094">
    <property type="entry name" value="SECRETED PROTEIN"/>
    <property type="match status" value="1"/>
</dbReference>
<dbReference type="EMBL" id="BJNB01000001">
    <property type="protein sequence ID" value="GEB96640.1"/>
    <property type="molecule type" value="Genomic_DNA"/>
</dbReference>
<protein>
    <recommendedName>
        <fullName evidence="1">GmrSD restriction endonucleases C-terminal domain-containing protein</fullName>
    </recommendedName>
</protein>
<gene>
    <name evidence="3" type="ORF">CFL01nite_01350</name>
    <name evidence="2" type="ORF">CFLV_04995</name>
</gene>
<keyword evidence="4" id="KW-1185">Reference proteome</keyword>
<dbReference type="Gene3D" id="1.10.30.50">
    <property type="match status" value="1"/>
</dbReference>
<accession>A0A1L7CLC7</accession>
<evidence type="ECO:0000259" key="1">
    <source>
        <dbReference type="Pfam" id="PF07510"/>
    </source>
</evidence>
<reference evidence="2 4" key="1">
    <citation type="submission" date="2014-08" db="EMBL/GenBank/DDBJ databases">
        <title>Complete genome sequence of Corynebacterium flavescens OJ8(T)(=DSM 20296(T)), isolated from cheese.</title>
        <authorList>
            <person name="Ruckert C."/>
            <person name="Albersmeier A."/>
            <person name="Winkler A."/>
            <person name="Kalinowski J."/>
        </authorList>
    </citation>
    <scope>NUCLEOTIDE SEQUENCE [LARGE SCALE GENOMIC DNA]</scope>
    <source>
        <strain evidence="2 4">OJ8</strain>
    </source>
</reference>
<reference evidence="3 5" key="2">
    <citation type="submission" date="2019-06" db="EMBL/GenBank/DDBJ databases">
        <title>Whole genome shotgun sequence of Corynebacterium flavescens NBRC 14136.</title>
        <authorList>
            <person name="Hosoyama A."/>
            <person name="Uohara A."/>
            <person name="Ohji S."/>
            <person name="Ichikawa N."/>
        </authorList>
    </citation>
    <scope>NUCLEOTIDE SEQUENCE [LARGE SCALE GENOMIC DNA]</scope>
    <source>
        <strain evidence="3 5">NBRC 14136</strain>
    </source>
</reference>
<evidence type="ECO:0000313" key="2">
    <source>
        <dbReference type="EMBL" id="APT86598.1"/>
    </source>
</evidence>
<dbReference type="STRING" id="28028.CFLV_04995"/>
<proteinExistence type="predicted"/>
<name>A0A1L7CLC7_CORFL</name>
<sequence length="189" mass="21381">MKFYFLAALTFLTLLYLYPGPRLDIATVPQRQDVLGYDRALFGSWQPHGQCTTREAVRLAQSTQASVLNCRVTGGTFYDPYSDQAVSNSEAVEVDHVFPLSAAWDMGAHNWDRSKRARFANDPLNLVATQRSLNQQKSDSLPSEWLPPKKRCAYSTRLAEIARAYELSLPTADVSVMRRQCRFEFLLPG</sequence>
<dbReference type="PANTHER" id="PTHR24094:SF15">
    <property type="entry name" value="AMP-DEPENDENT SYNTHETASE_LIGASE DOMAIN-CONTAINING PROTEIN-RELATED"/>
    <property type="match status" value="1"/>
</dbReference>
<dbReference type="EMBL" id="CP009246">
    <property type="protein sequence ID" value="APT86598.1"/>
    <property type="molecule type" value="Genomic_DNA"/>
</dbReference>
<dbReference type="InterPro" id="IPR011089">
    <property type="entry name" value="GmrSD_C"/>
</dbReference>
<dbReference type="KEGG" id="cfc:CFLV_04995"/>
<organism evidence="2 4">
    <name type="scientific">Corynebacterium flavescens</name>
    <dbReference type="NCBI Taxonomy" id="28028"/>
    <lineage>
        <taxon>Bacteria</taxon>
        <taxon>Bacillati</taxon>
        <taxon>Actinomycetota</taxon>
        <taxon>Actinomycetes</taxon>
        <taxon>Mycobacteriales</taxon>
        <taxon>Corynebacteriaceae</taxon>
        <taxon>Corynebacterium</taxon>
    </lineage>
</organism>
<dbReference type="Proteomes" id="UP000315353">
    <property type="component" value="Unassembled WGS sequence"/>
</dbReference>
<dbReference type="OrthoDB" id="5196645at2"/>
<evidence type="ECO:0000313" key="4">
    <source>
        <dbReference type="Proteomes" id="UP000185479"/>
    </source>
</evidence>